<evidence type="ECO:0000313" key="1">
    <source>
        <dbReference type="EMBL" id="GGK97170.1"/>
    </source>
</evidence>
<comment type="caution">
    <text evidence="1">The sequence shown here is derived from an EMBL/GenBank/DDBJ whole genome shotgun (WGS) entry which is preliminary data.</text>
</comment>
<keyword evidence="2" id="KW-1185">Reference proteome</keyword>
<dbReference type="InterPro" id="IPR037479">
    <property type="entry name" value="Tauto_MSAD"/>
</dbReference>
<dbReference type="AlphaFoldDB" id="A0A917RAB7"/>
<proteinExistence type="predicted"/>
<reference evidence="1" key="2">
    <citation type="submission" date="2020-09" db="EMBL/GenBank/DDBJ databases">
        <authorList>
            <person name="Sun Q."/>
            <person name="Ohkuma M."/>
        </authorList>
    </citation>
    <scope>NUCLEOTIDE SEQUENCE</scope>
    <source>
        <strain evidence="1">JCM 3035</strain>
    </source>
</reference>
<dbReference type="Pfam" id="PF14552">
    <property type="entry name" value="Tautomerase_2"/>
    <property type="match status" value="1"/>
</dbReference>
<reference evidence="1" key="1">
    <citation type="journal article" date="2014" name="Int. J. Syst. Evol. Microbiol.">
        <title>Complete genome sequence of Corynebacterium casei LMG S-19264T (=DSM 44701T), isolated from a smear-ripened cheese.</title>
        <authorList>
            <consortium name="US DOE Joint Genome Institute (JGI-PGF)"/>
            <person name="Walter F."/>
            <person name="Albersmeier A."/>
            <person name="Kalinowski J."/>
            <person name="Ruckert C."/>
        </authorList>
    </citation>
    <scope>NUCLEOTIDE SEQUENCE</scope>
    <source>
        <strain evidence="1">JCM 3035</strain>
    </source>
</reference>
<dbReference type="EMBL" id="BMPQ01000023">
    <property type="protein sequence ID" value="GGK97170.1"/>
    <property type="molecule type" value="Genomic_DNA"/>
</dbReference>
<dbReference type="SUPFAM" id="SSF55331">
    <property type="entry name" value="Tautomerase/MIF"/>
    <property type="match status" value="1"/>
</dbReference>
<dbReference type="PANTHER" id="PTHR38460">
    <property type="entry name" value="TAUTOMERASE YOLI-RELATED"/>
    <property type="match status" value="1"/>
</dbReference>
<protein>
    <submittedName>
        <fullName evidence="1">Tautomerase YusQ</fullName>
    </submittedName>
</protein>
<dbReference type="RefSeq" id="WP_189325554.1">
    <property type="nucleotide sequence ID" value="NZ_BMPQ01000023.1"/>
</dbReference>
<sequence>MPVVDITVRRGRSRSVLRAIADGVHQALVDQFGIPVEDRFQVIHQKEPHEFIYSPDFLGGPRTEDFVLIRIVVGKDRPVERKHALYRTIAENLTLRAGIDAEDVFILLDSVTVSDLSAAGGRPFNPPHLVTNEEQ</sequence>
<organism evidence="1 2">
    <name type="scientific">Streptomyces flaveus</name>
    <dbReference type="NCBI Taxonomy" id="66370"/>
    <lineage>
        <taxon>Bacteria</taxon>
        <taxon>Bacillati</taxon>
        <taxon>Actinomycetota</taxon>
        <taxon>Actinomycetes</taxon>
        <taxon>Kitasatosporales</taxon>
        <taxon>Streptomycetaceae</taxon>
        <taxon>Streptomyces</taxon>
        <taxon>Streptomyces aurantiacus group</taxon>
    </lineage>
</organism>
<dbReference type="Proteomes" id="UP000637788">
    <property type="component" value="Unassembled WGS sequence"/>
</dbReference>
<gene>
    <name evidence="1" type="primary">yusQ</name>
    <name evidence="1" type="ORF">GCM10010094_67470</name>
</gene>
<dbReference type="Gene3D" id="3.30.429.10">
    <property type="entry name" value="Macrophage Migration Inhibitory Factor"/>
    <property type="match status" value="1"/>
</dbReference>
<name>A0A917RAB7_9ACTN</name>
<dbReference type="InterPro" id="IPR014347">
    <property type="entry name" value="Tautomerase/MIF_sf"/>
</dbReference>
<dbReference type="PANTHER" id="PTHR38460:SF1">
    <property type="entry name" value="TAUTOMERASE YOLI-RELATED"/>
    <property type="match status" value="1"/>
</dbReference>
<accession>A0A917RAB7</accession>
<evidence type="ECO:0000313" key="2">
    <source>
        <dbReference type="Proteomes" id="UP000637788"/>
    </source>
</evidence>